<gene>
    <name evidence="1" type="ordered locus">HRM2_11290</name>
</gene>
<name>C0QLT5_DESAH</name>
<dbReference type="STRING" id="177437.HRM2_11290"/>
<evidence type="ECO:0000313" key="2">
    <source>
        <dbReference type="Proteomes" id="UP000000442"/>
    </source>
</evidence>
<dbReference type="RefSeq" id="WP_015903030.1">
    <property type="nucleotide sequence ID" value="NC_012108.1"/>
</dbReference>
<dbReference type="OrthoDB" id="1034601at2"/>
<evidence type="ECO:0000313" key="1">
    <source>
        <dbReference type="EMBL" id="ACN14241.1"/>
    </source>
</evidence>
<dbReference type="SMART" id="SM01234">
    <property type="entry name" value="Haemolytic"/>
    <property type="match status" value="1"/>
</dbReference>
<reference evidence="1 2" key="1">
    <citation type="journal article" date="2009" name="Environ. Microbiol.">
        <title>Genome sequence of Desulfobacterium autotrophicum HRM2, a marine sulfate reducer oxidizing organic carbon completely to carbon dioxide.</title>
        <authorList>
            <person name="Strittmatter A.W."/>
            <person name="Liesegang H."/>
            <person name="Rabus R."/>
            <person name="Decker I."/>
            <person name="Amann J."/>
            <person name="Andres S."/>
            <person name="Henne A."/>
            <person name="Fricke W.F."/>
            <person name="Martinez-Arias R."/>
            <person name="Bartels D."/>
            <person name="Goesmann A."/>
            <person name="Krause L."/>
            <person name="Puehler A."/>
            <person name="Klenk H.P."/>
            <person name="Richter M."/>
            <person name="Schuler M."/>
            <person name="Gloeckner F.O."/>
            <person name="Meyerdierks A."/>
            <person name="Gottschalk G."/>
            <person name="Amann R."/>
        </authorList>
    </citation>
    <scope>NUCLEOTIDE SEQUENCE [LARGE SCALE GENOMIC DNA]</scope>
    <source>
        <strain evidence="2">ATCC 43914 / DSM 3382 / HRM2</strain>
    </source>
</reference>
<dbReference type="InterPro" id="IPR002696">
    <property type="entry name" value="Membr_insert_effic_factor_YidD"/>
</dbReference>
<dbReference type="NCBIfam" id="TIGR00278">
    <property type="entry name" value="membrane protein insertion efficiency factor YidD"/>
    <property type="match status" value="1"/>
</dbReference>
<dbReference type="AlphaFoldDB" id="C0QLT5"/>
<evidence type="ECO:0008006" key="3">
    <source>
        <dbReference type="Google" id="ProtNLM"/>
    </source>
</evidence>
<protein>
    <recommendedName>
        <fullName evidence="3">Membrane protein insertion efficiency factor</fullName>
    </recommendedName>
</protein>
<organism evidence="1 2">
    <name type="scientific">Desulforapulum autotrophicum (strain ATCC 43914 / DSM 3382 / VKM B-1955 / HRM2)</name>
    <name type="common">Desulfobacterium autotrophicum</name>
    <dbReference type="NCBI Taxonomy" id="177437"/>
    <lineage>
        <taxon>Bacteria</taxon>
        <taxon>Pseudomonadati</taxon>
        <taxon>Thermodesulfobacteriota</taxon>
        <taxon>Desulfobacteria</taxon>
        <taxon>Desulfobacterales</taxon>
        <taxon>Desulfobacteraceae</taxon>
        <taxon>Desulforapulum</taxon>
    </lineage>
</organism>
<dbReference type="eggNOG" id="COG0759">
    <property type="taxonomic scope" value="Bacteria"/>
</dbReference>
<dbReference type="Pfam" id="PF01809">
    <property type="entry name" value="YidD"/>
    <property type="match status" value="1"/>
</dbReference>
<dbReference type="EMBL" id="CP001087">
    <property type="protein sequence ID" value="ACN14241.1"/>
    <property type="molecule type" value="Genomic_DNA"/>
</dbReference>
<dbReference type="PANTHER" id="PTHR33383">
    <property type="entry name" value="MEMBRANE PROTEIN INSERTION EFFICIENCY FACTOR-RELATED"/>
    <property type="match status" value="1"/>
</dbReference>
<dbReference type="Proteomes" id="UP000000442">
    <property type="component" value="Chromosome"/>
</dbReference>
<dbReference type="HOGENOM" id="CLU_1872058_0_0_7"/>
<dbReference type="KEGG" id="dat:HRM2_11290"/>
<dbReference type="PANTHER" id="PTHR33383:SF1">
    <property type="entry name" value="MEMBRANE PROTEIN INSERTION EFFICIENCY FACTOR-RELATED"/>
    <property type="match status" value="1"/>
</dbReference>
<keyword evidence="2" id="KW-1185">Reference proteome</keyword>
<proteinExistence type="predicted"/>
<sequence length="136" mass="15482">MLPRNNLFFPIGRVMILSMTLAIILTLPMVIAPANARGQGVKSQKDSTQSHPVMEFYNRYISPVDGNRCPMYPTCSAYTQEAVERHGLFMGWIMACDRLVRCGRDETRISPAIVINKSRVTLDPVSANDFWWYKKP</sequence>
<accession>C0QLT5</accession>